<sequence length="343" mass="40463">MKEINKVNKKSLFKKLFIKVCRMLNYEIIDQNNFYLPVTEQNLDEDLSIAGKRSLTIPMGNVEITRKVKSLTIILRSCTSVQMLTQSKKRIFDSEKSEYTLRTLNSLINSLNFSKDLFNNISLDLVIVDHNSDQNIIDKIRLMLSKQFFKSKIISLDLENFVKKINPINEKNEKVSLNQMSNMANINQSLLLSKECDDLIYFVEDDYIHSKESIKEMILTYEKLSTLFKNELILCPTDYPYLYTKTDNSKIFLGDKKHWRTVNETLCTFLTSKIIIDKYWEKLDNWCKFEHYPFEKPLHEIYEKEYCLSPIPSLAMHCTNINSIFGLSPNFSWKKIWEENEVN</sequence>
<reference evidence="1" key="1">
    <citation type="submission" date="2018-05" db="EMBL/GenBank/DDBJ databases">
        <authorList>
            <person name="Lanie J.A."/>
            <person name="Ng W.-L."/>
            <person name="Kazmierczak K.M."/>
            <person name="Andrzejewski T.M."/>
            <person name="Davidsen T.M."/>
            <person name="Wayne K.J."/>
            <person name="Tettelin H."/>
            <person name="Glass J.I."/>
            <person name="Rusch D."/>
            <person name="Podicherti R."/>
            <person name="Tsui H.-C.T."/>
            <person name="Winkler M.E."/>
        </authorList>
    </citation>
    <scope>NUCLEOTIDE SEQUENCE</scope>
</reference>
<organism evidence="1">
    <name type="scientific">marine metagenome</name>
    <dbReference type="NCBI Taxonomy" id="408172"/>
    <lineage>
        <taxon>unclassified sequences</taxon>
        <taxon>metagenomes</taxon>
        <taxon>ecological metagenomes</taxon>
    </lineage>
</organism>
<dbReference type="EMBL" id="UINC01040929">
    <property type="protein sequence ID" value="SVB41487.1"/>
    <property type="molecule type" value="Genomic_DNA"/>
</dbReference>
<protein>
    <submittedName>
        <fullName evidence="1">Uncharacterized protein</fullName>
    </submittedName>
</protein>
<dbReference type="AlphaFoldDB" id="A0A382DVA9"/>
<name>A0A382DVA9_9ZZZZ</name>
<accession>A0A382DVA9</accession>
<proteinExistence type="predicted"/>
<evidence type="ECO:0000313" key="1">
    <source>
        <dbReference type="EMBL" id="SVB41487.1"/>
    </source>
</evidence>
<gene>
    <name evidence="1" type="ORF">METZ01_LOCUS194341</name>
</gene>